<organism evidence="1 2">
    <name type="scientific">Arachidicoccus soli</name>
    <dbReference type="NCBI Taxonomy" id="2341117"/>
    <lineage>
        <taxon>Bacteria</taxon>
        <taxon>Pseudomonadati</taxon>
        <taxon>Bacteroidota</taxon>
        <taxon>Chitinophagia</taxon>
        <taxon>Chitinophagales</taxon>
        <taxon>Chitinophagaceae</taxon>
        <taxon>Arachidicoccus</taxon>
    </lineage>
</organism>
<evidence type="ECO:0000313" key="1">
    <source>
        <dbReference type="EMBL" id="AYD46261.1"/>
    </source>
</evidence>
<proteinExistence type="predicted"/>
<sequence length="97" mass="11450">MIYCLVQNYNKKSNKTFIGLNIYSYLYKNKKGNIIFLILHKFLVFYTSSAINDNKDILFSKIREVVFIFFSEGSFAAKMIKFALQFAAHLNKKRPNY</sequence>
<dbReference type="AlphaFoldDB" id="A0A386HL92"/>
<gene>
    <name evidence="1" type="ORF">D6B99_00675</name>
</gene>
<dbReference type="Proteomes" id="UP000266118">
    <property type="component" value="Chromosome"/>
</dbReference>
<keyword evidence="2" id="KW-1185">Reference proteome</keyword>
<evidence type="ECO:0000313" key="2">
    <source>
        <dbReference type="Proteomes" id="UP000266118"/>
    </source>
</evidence>
<dbReference type="KEGG" id="ark:D6B99_00675"/>
<dbReference type="EMBL" id="CP032489">
    <property type="protein sequence ID" value="AYD46261.1"/>
    <property type="molecule type" value="Genomic_DNA"/>
</dbReference>
<reference evidence="1 2" key="1">
    <citation type="submission" date="2018-09" db="EMBL/GenBank/DDBJ databases">
        <title>Arachidicoccus sp. nov., a bacterium isolated from soil.</title>
        <authorList>
            <person name="Weon H.-Y."/>
            <person name="Kwon S.-W."/>
            <person name="Lee S.A."/>
        </authorList>
    </citation>
    <scope>NUCLEOTIDE SEQUENCE [LARGE SCALE GENOMIC DNA]</scope>
    <source>
        <strain evidence="1 2">KIS59-12</strain>
    </source>
</reference>
<name>A0A386HL92_9BACT</name>
<accession>A0A386HL92</accession>
<protein>
    <submittedName>
        <fullName evidence="1">Uncharacterized protein</fullName>
    </submittedName>
</protein>